<keyword evidence="5" id="KW-0472">Membrane</keyword>
<evidence type="ECO:0000313" key="8">
    <source>
        <dbReference type="Proteomes" id="UP001143747"/>
    </source>
</evidence>
<evidence type="ECO:0000313" key="7">
    <source>
        <dbReference type="EMBL" id="MDE4908673.1"/>
    </source>
</evidence>
<keyword evidence="4" id="KW-1133">Transmembrane helix</keyword>
<feature type="domain" description="Single Cache" evidence="6">
    <location>
        <begin position="14"/>
        <end position="98"/>
    </location>
</feature>
<protein>
    <submittedName>
        <fullName evidence="7">Cache domain-containing protein</fullName>
    </submittedName>
</protein>
<accession>A0A9Q4KQH3</accession>
<gene>
    <name evidence="7" type="ORF">L0665_08650</name>
</gene>
<evidence type="ECO:0000256" key="4">
    <source>
        <dbReference type="ARBA" id="ARBA00022989"/>
    </source>
</evidence>
<organism evidence="7 8">
    <name type="scientific">Methanogenium marinum</name>
    <dbReference type="NCBI Taxonomy" id="348610"/>
    <lineage>
        <taxon>Archaea</taxon>
        <taxon>Methanobacteriati</taxon>
        <taxon>Methanobacteriota</taxon>
        <taxon>Stenosarchaea group</taxon>
        <taxon>Methanomicrobia</taxon>
        <taxon>Methanomicrobiales</taxon>
        <taxon>Methanomicrobiaceae</taxon>
        <taxon>Methanogenium</taxon>
    </lineage>
</organism>
<dbReference type="InterPro" id="IPR004010">
    <property type="entry name" value="Double_Cache_2"/>
</dbReference>
<evidence type="ECO:0000256" key="5">
    <source>
        <dbReference type="ARBA" id="ARBA00023136"/>
    </source>
</evidence>
<dbReference type="GO" id="GO:0005886">
    <property type="term" value="C:plasma membrane"/>
    <property type="evidence" value="ECO:0007669"/>
    <property type="project" value="UniProtKB-SubCell"/>
</dbReference>
<evidence type="ECO:0000256" key="2">
    <source>
        <dbReference type="ARBA" id="ARBA00022475"/>
    </source>
</evidence>
<sequence>MAVTFAGCTSQQEKKVYNTSSMADLAEYVQDAAGYVETAGAEAALEEFNAKGGRFKQGDWYVYAYDYSGILRAHPYERDVVGTDRGNWTDARGLSVIRIAQETAANGGGYIAYLYPSPTGGDINESAGETYVPKIGYSYPAESDLWVGSGMYFNDITEDGKEGYPVAITKMISLVEAGAAYAGANGTDVALAEIGNVSGQFMDENGHYLYAYDYNGTLVAHPYLGDRVGNNLIDRTGPFGMENIRALSETAEDGGGFVVFVWPNPDNDNLEEIKIGYVLPVNDEWWLGSGVYLSEITGEGSTLFVR</sequence>
<dbReference type="Proteomes" id="UP001143747">
    <property type="component" value="Unassembled WGS sequence"/>
</dbReference>
<proteinExistence type="predicted"/>
<dbReference type="AlphaFoldDB" id="A0A9Q4KQH3"/>
<dbReference type="SMART" id="SM01049">
    <property type="entry name" value="Cache_2"/>
    <property type="match status" value="2"/>
</dbReference>
<evidence type="ECO:0000256" key="3">
    <source>
        <dbReference type="ARBA" id="ARBA00022692"/>
    </source>
</evidence>
<evidence type="ECO:0000256" key="1">
    <source>
        <dbReference type="ARBA" id="ARBA00004651"/>
    </source>
</evidence>
<keyword evidence="8" id="KW-1185">Reference proteome</keyword>
<comment type="subcellular location">
    <subcellularLocation>
        <location evidence="1">Cell membrane</location>
        <topology evidence="1">Multi-pass membrane protein</topology>
    </subcellularLocation>
</comment>
<dbReference type="Gene3D" id="3.30.450.20">
    <property type="entry name" value="PAS domain"/>
    <property type="match status" value="2"/>
</dbReference>
<dbReference type="EMBL" id="JAKELO010000002">
    <property type="protein sequence ID" value="MDE4908673.1"/>
    <property type="molecule type" value="Genomic_DNA"/>
</dbReference>
<dbReference type="Pfam" id="PF08269">
    <property type="entry name" value="dCache_2"/>
    <property type="match status" value="1"/>
</dbReference>
<keyword evidence="3" id="KW-0812">Transmembrane</keyword>
<dbReference type="RefSeq" id="WP_274925292.1">
    <property type="nucleotide sequence ID" value="NZ_JAKELO010000002.1"/>
</dbReference>
<comment type="caution">
    <text evidence="7">The sequence shown here is derived from an EMBL/GenBank/DDBJ whole genome shotgun (WGS) entry which is preliminary data.</text>
</comment>
<dbReference type="InterPro" id="IPR033480">
    <property type="entry name" value="sCache_2"/>
</dbReference>
<keyword evidence="2" id="KW-1003">Cell membrane</keyword>
<reference evidence="7" key="1">
    <citation type="submission" date="2022-01" db="EMBL/GenBank/DDBJ databases">
        <title>Draft genome of Methanogenium marinum DSM 15558.</title>
        <authorList>
            <person name="Chen S.-C."/>
            <person name="You Y.-T."/>
        </authorList>
    </citation>
    <scope>NUCLEOTIDE SEQUENCE</scope>
    <source>
        <strain evidence="7">DSM 15558</strain>
    </source>
</reference>
<feature type="domain" description="Single Cache" evidence="6">
    <location>
        <begin position="168"/>
        <end position="245"/>
    </location>
</feature>
<name>A0A9Q4KQH3_9EURY</name>
<evidence type="ECO:0000259" key="6">
    <source>
        <dbReference type="SMART" id="SM01049"/>
    </source>
</evidence>